<gene>
    <name evidence="13" type="ORF">H9931_05600</name>
</gene>
<dbReference type="GO" id="GO:0046872">
    <property type="term" value="F:metal ion binding"/>
    <property type="evidence" value="ECO:0007669"/>
    <property type="project" value="UniProtKB-KW"/>
</dbReference>
<dbReference type="InterPro" id="IPR017853">
    <property type="entry name" value="GH"/>
</dbReference>
<feature type="domain" description="Beta-galactosidase C-terminal" evidence="12">
    <location>
        <begin position="616"/>
        <end position="673"/>
    </location>
</feature>
<evidence type="ECO:0000256" key="9">
    <source>
        <dbReference type="PIRSR" id="PIRSR001084-3"/>
    </source>
</evidence>
<feature type="binding site" evidence="8">
    <location>
        <position position="316"/>
    </location>
    <ligand>
        <name>substrate</name>
    </ligand>
</feature>
<evidence type="ECO:0000256" key="2">
    <source>
        <dbReference type="ARBA" id="ARBA00005940"/>
    </source>
</evidence>
<evidence type="ECO:0000256" key="6">
    <source>
        <dbReference type="PIRNR" id="PIRNR001084"/>
    </source>
</evidence>
<dbReference type="PIRSF" id="PIRSF001084">
    <property type="entry name" value="B-galactosidase"/>
    <property type="match status" value="1"/>
</dbReference>
<dbReference type="InterPro" id="IPR013529">
    <property type="entry name" value="Glyco_hydro_42_N"/>
</dbReference>
<evidence type="ECO:0000313" key="14">
    <source>
        <dbReference type="Proteomes" id="UP000823863"/>
    </source>
</evidence>
<organism evidence="13 14">
    <name type="scientific">Candidatus Enterocloster excrementigallinarum</name>
    <dbReference type="NCBI Taxonomy" id="2838558"/>
    <lineage>
        <taxon>Bacteria</taxon>
        <taxon>Bacillati</taxon>
        <taxon>Bacillota</taxon>
        <taxon>Clostridia</taxon>
        <taxon>Lachnospirales</taxon>
        <taxon>Lachnospiraceae</taxon>
        <taxon>Enterocloster</taxon>
    </lineage>
</organism>
<keyword evidence="9" id="KW-0862">Zinc</keyword>
<evidence type="ECO:0000259" key="11">
    <source>
        <dbReference type="Pfam" id="PF08532"/>
    </source>
</evidence>
<keyword evidence="5 6" id="KW-0326">Glycosidase</keyword>
<reference evidence="13" key="1">
    <citation type="journal article" date="2021" name="PeerJ">
        <title>Extensive microbial diversity within the chicken gut microbiome revealed by metagenomics and culture.</title>
        <authorList>
            <person name="Gilroy R."/>
            <person name="Ravi A."/>
            <person name="Getino M."/>
            <person name="Pursley I."/>
            <person name="Horton D.L."/>
            <person name="Alikhan N.F."/>
            <person name="Baker D."/>
            <person name="Gharbi K."/>
            <person name="Hall N."/>
            <person name="Watson M."/>
            <person name="Adriaenssens E.M."/>
            <person name="Foster-Nyarko E."/>
            <person name="Jarju S."/>
            <person name="Secka A."/>
            <person name="Antonio M."/>
            <person name="Oren A."/>
            <person name="Chaudhuri R.R."/>
            <person name="La Ragione R."/>
            <person name="Hildebrand F."/>
            <person name="Pallen M.J."/>
        </authorList>
    </citation>
    <scope>NUCLEOTIDE SEQUENCE</scope>
    <source>
        <strain evidence="13">CHK198-12963</strain>
    </source>
</reference>
<dbReference type="Gene3D" id="2.60.40.1180">
    <property type="entry name" value="Golgi alpha-mannosidase II"/>
    <property type="match status" value="1"/>
</dbReference>
<evidence type="ECO:0000259" key="12">
    <source>
        <dbReference type="Pfam" id="PF08533"/>
    </source>
</evidence>
<dbReference type="EC" id="3.2.1.23" evidence="3 6"/>
<protein>
    <recommendedName>
        <fullName evidence="3 6">Beta-galactosidase</fullName>
        <shortName evidence="6">Beta-gal</shortName>
        <ecNumber evidence="3 6">3.2.1.23</ecNumber>
    </recommendedName>
</protein>
<comment type="similarity">
    <text evidence="2 6">Belongs to the glycosyl hydrolase 42 family.</text>
</comment>
<accession>A0A9D2PUY2</accession>
<dbReference type="GO" id="GO:0006012">
    <property type="term" value="P:galactose metabolic process"/>
    <property type="evidence" value="ECO:0007669"/>
    <property type="project" value="InterPro"/>
</dbReference>
<comment type="catalytic activity">
    <reaction evidence="1 6">
        <text>Hydrolysis of terminal non-reducing beta-D-galactose residues in beta-D-galactosides.</text>
        <dbReference type="EC" id="3.2.1.23"/>
    </reaction>
</comment>
<dbReference type="Gene3D" id="3.40.50.880">
    <property type="match status" value="1"/>
</dbReference>
<dbReference type="InterPro" id="IPR003476">
    <property type="entry name" value="Glyco_hydro_42"/>
</dbReference>
<dbReference type="Pfam" id="PF08533">
    <property type="entry name" value="Glyco_hydro_42C"/>
    <property type="match status" value="1"/>
</dbReference>
<feature type="binding site" evidence="8">
    <location>
        <position position="112"/>
    </location>
    <ligand>
        <name>substrate</name>
    </ligand>
</feature>
<evidence type="ECO:0000259" key="10">
    <source>
        <dbReference type="Pfam" id="PF02449"/>
    </source>
</evidence>
<dbReference type="AlphaFoldDB" id="A0A9D2PUY2"/>
<feature type="active site" description="Proton donor" evidence="7">
    <location>
        <position position="151"/>
    </location>
</feature>
<dbReference type="InterPro" id="IPR013739">
    <property type="entry name" value="Beta_galactosidase_C"/>
</dbReference>
<comment type="caution">
    <text evidence="13">The sequence shown here is derived from an EMBL/GenBank/DDBJ whole genome shotgun (WGS) entry which is preliminary data.</text>
</comment>
<name>A0A9D2PUY2_9FIRM</name>
<keyword evidence="4 6" id="KW-0378">Hydrolase</keyword>
<evidence type="ECO:0000256" key="5">
    <source>
        <dbReference type="ARBA" id="ARBA00023295"/>
    </source>
</evidence>
<evidence type="ECO:0000256" key="4">
    <source>
        <dbReference type="ARBA" id="ARBA00022801"/>
    </source>
</evidence>
<feature type="domain" description="Beta-galactosidase trimerisation" evidence="11">
    <location>
        <begin position="398"/>
        <end position="602"/>
    </location>
</feature>
<dbReference type="InterPro" id="IPR013738">
    <property type="entry name" value="Beta_galactosidase_Trimer"/>
</dbReference>
<dbReference type="EMBL" id="DWWB01000027">
    <property type="protein sequence ID" value="HJC66182.1"/>
    <property type="molecule type" value="Genomic_DNA"/>
</dbReference>
<dbReference type="PANTHER" id="PTHR36447:SF1">
    <property type="entry name" value="BETA-GALACTOSIDASE GANA"/>
    <property type="match status" value="1"/>
</dbReference>
<dbReference type="Proteomes" id="UP000823863">
    <property type="component" value="Unassembled WGS sequence"/>
</dbReference>
<feature type="binding site" evidence="9">
    <location>
        <position position="158"/>
    </location>
    <ligand>
        <name>Zn(2+)</name>
        <dbReference type="ChEBI" id="CHEBI:29105"/>
    </ligand>
</feature>
<dbReference type="InterPro" id="IPR029062">
    <property type="entry name" value="Class_I_gatase-like"/>
</dbReference>
<evidence type="ECO:0000256" key="8">
    <source>
        <dbReference type="PIRSR" id="PIRSR001084-2"/>
    </source>
</evidence>
<feature type="binding site" evidence="9">
    <location>
        <position position="116"/>
    </location>
    <ligand>
        <name>Zn(2+)</name>
        <dbReference type="ChEBI" id="CHEBI:29105"/>
    </ligand>
</feature>
<dbReference type="PANTHER" id="PTHR36447">
    <property type="entry name" value="BETA-GALACTOSIDASE GANA"/>
    <property type="match status" value="1"/>
</dbReference>
<evidence type="ECO:0000256" key="7">
    <source>
        <dbReference type="PIRSR" id="PIRSR001084-1"/>
    </source>
</evidence>
<evidence type="ECO:0000256" key="3">
    <source>
        <dbReference type="ARBA" id="ARBA00012756"/>
    </source>
</evidence>
<feature type="domain" description="Glycoside hydrolase family 42 N-terminal" evidence="10">
    <location>
        <begin position="15"/>
        <end position="387"/>
    </location>
</feature>
<dbReference type="SUPFAM" id="SSF51445">
    <property type="entry name" value="(Trans)glycosidases"/>
    <property type="match status" value="1"/>
</dbReference>
<reference evidence="13" key="2">
    <citation type="submission" date="2021-04" db="EMBL/GenBank/DDBJ databases">
        <authorList>
            <person name="Gilroy R."/>
        </authorList>
    </citation>
    <scope>NUCLEOTIDE SEQUENCE</scope>
    <source>
        <strain evidence="13">CHK198-12963</strain>
    </source>
</reference>
<feature type="active site" description="Nucleophile" evidence="7">
    <location>
        <position position="308"/>
    </location>
</feature>
<dbReference type="CDD" id="cd03143">
    <property type="entry name" value="A4_beta-galactosidase_middle_domain"/>
    <property type="match status" value="1"/>
</dbReference>
<dbReference type="GO" id="GO:0009341">
    <property type="term" value="C:beta-galactosidase complex"/>
    <property type="evidence" value="ECO:0007669"/>
    <property type="project" value="InterPro"/>
</dbReference>
<dbReference type="InterPro" id="IPR013780">
    <property type="entry name" value="Glyco_hydro_b"/>
</dbReference>
<dbReference type="GO" id="GO:0004565">
    <property type="term" value="F:beta-galactosidase activity"/>
    <property type="evidence" value="ECO:0007669"/>
    <property type="project" value="UniProtKB-EC"/>
</dbReference>
<keyword evidence="9" id="KW-0479">Metal-binding</keyword>
<dbReference type="Pfam" id="PF08532">
    <property type="entry name" value="Glyco_hydro_42M"/>
    <property type="match status" value="1"/>
</dbReference>
<feature type="binding site" evidence="9">
    <location>
        <position position="161"/>
    </location>
    <ligand>
        <name>Zn(2+)</name>
        <dbReference type="ChEBI" id="CHEBI:29105"/>
    </ligand>
</feature>
<sequence length="679" mass="77288">MRYSSKVHKIIYGGDYNPEQWPKEIWREDMKLLKEAGVDTVTLNTFSWAALQPSEEEYDFGKLDEIMELAERNGLLVCLATSTSAHPAWMAKNYPDILRVEFNGMKRKFGGRHNSCPNSPTYRKYAPLLAKKLAERYGHSPNLIAWHISNEYGGECYCENCEKAFRVWLRKKYHTLEALNRAWNTSFWGHTFYDWDEIVAPNLLSEHFEENRSQFQGITLDYKRFNSDSILECYQLEYDAVKAVTPEIPVTTNLMGFYKSLDYQKWGPRLDVVSWDNYPANEDSPARIAMNHDLMRGIKGGAPFLLMEQTPSVTNWLSYNALKRPGVMRLWSYQAVAHGADGVMFFQMRRSIGACEKLHGALIDHVGTGNTRVYREAAALGAELKRLGEETLGAVTRAQAALYVDWDNWWAIECSAGPSCLLKYLDEVELYYEALHRMNVPVDIVGAEDSLEGYRLVVAPLLYMVKPGYDEKLRTYVKEGGCLVTTYFSGIADEHDLVITGGYPGPLRDILGIWVEESDALPEGLENRFSYKGKEYPARILCDLLHLEGARSLGEYEKDFYSGFPALTCHGFGRGKAYYAACRSSREFYLDFLEDVCRQEGIDSLTGFDRSTGLPEVTERHNENGSFLFLLNHGEERAAFLCPADGRELLGEAEVRKGERLEIGPKDVKIIKMAGKEEL</sequence>
<dbReference type="SUPFAM" id="SSF52317">
    <property type="entry name" value="Class I glutamine amidotransferase-like"/>
    <property type="match status" value="1"/>
</dbReference>
<feature type="binding site" evidence="9">
    <location>
        <position position="156"/>
    </location>
    <ligand>
        <name>Zn(2+)</name>
        <dbReference type="ChEBI" id="CHEBI:29105"/>
    </ligand>
</feature>
<evidence type="ECO:0000256" key="1">
    <source>
        <dbReference type="ARBA" id="ARBA00001412"/>
    </source>
</evidence>
<feature type="binding site" evidence="8">
    <location>
        <position position="150"/>
    </location>
    <ligand>
        <name>substrate</name>
    </ligand>
</feature>
<dbReference type="Gene3D" id="3.20.20.80">
    <property type="entry name" value="Glycosidases"/>
    <property type="match status" value="1"/>
</dbReference>
<evidence type="ECO:0000313" key="13">
    <source>
        <dbReference type="EMBL" id="HJC66182.1"/>
    </source>
</evidence>
<proteinExistence type="inferred from homology"/>
<dbReference type="Pfam" id="PF02449">
    <property type="entry name" value="Glyco_hydro_42"/>
    <property type="match status" value="1"/>
</dbReference>